<dbReference type="Proteomes" id="UP000075243">
    <property type="component" value="Unassembled WGS sequence"/>
</dbReference>
<protein>
    <submittedName>
        <fullName evidence="1">Uncharacterized protein</fullName>
    </submittedName>
</protein>
<dbReference type="Gramene" id="C.cajan_32429.t">
    <property type="protein sequence ID" value="C.cajan_32429.t.cds1"/>
    <property type="gene ID" value="C.cajan_32429"/>
</dbReference>
<name>A0A151RN68_CAJCA</name>
<keyword evidence="2" id="KW-1185">Reference proteome</keyword>
<proteinExistence type="predicted"/>
<sequence>VNTIIEDEIDKLVIFLNSPWTSLQTNLITTRLSSHFGMNLHLCQIKIVHYPLTSVT</sequence>
<reference evidence="1" key="1">
    <citation type="journal article" date="2012" name="Nat. Biotechnol.">
        <title>Draft genome sequence of pigeonpea (Cajanus cajan), an orphan legume crop of resource-poor farmers.</title>
        <authorList>
            <person name="Varshney R.K."/>
            <person name="Chen W."/>
            <person name="Li Y."/>
            <person name="Bharti A.K."/>
            <person name="Saxena R.K."/>
            <person name="Schlueter J.A."/>
            <person name="Donoghue M.T."/>
            <person name="Azam S."/>
            <person name="Fan G."/>
            <person name="Whaley A.M."/>
            <person name="Farmer A.D."/>
            <person name="Sheridan J."/>
            <person name="Iwata A."/>
            <person name="Tuteja R."/>
            <person name="Penmetsa R.V."/>
            <person name="Wu W."/>
            <person name="Upadhyaya H.D."/>
            <person name="Yang S.P."/>
            <person name="Shah T."/>
            <person name="Saxena K.B."/>
            <person name="Michael T."/>
            <person name="McCombie W.R."/>
            <person name="Yang B."/>
            <person name="Zhang G."/>
            <person name="Yang H."/>
            <person name="Wang J."/>
            <person name="Spillane C."/>
            <person name="Cook D.R."/>
            <person name="May G.D."/>
            <person name="Xu X."/>
            <person name="Jackson S.A."/>
        </authorList>
    </citation>
    <scope>NUCLEOTIDE SEQUENCE [LARGE SCALE GENOMIC DNA]</scope>
</reference>
<evidence type="ECO:0000313" key="2">
    <source>
        <dbReference type="Proteomes" id="UP000075243"/>
    </source>
</evidence>
<dbReference type="AlphaFoldDB" id="A0A151RN68"/>
<feature type="non-terminal residue" evidence="1">
    <location>
        <position position="1"/>
    </location>
</feature>
<organism evidence="1 2">
    <name type="scientific">Cajanus cajan</name>
    <name type="common">Pigeon pea</name>
    <name type="synonym">Cajanus indicus</name>
    <dbReference type="NCBI Taxonomy" id="3821"/>
    <lineage>
        <taxon>Eukaryota</taxon>
        <taxon>Viridiplantae</taxon>
        <taxon>Streptophyta</taxon>
        <taxon>Embryophyta</taxon>
        <taxon>Tracheophyta</taxon>
        <taxon>Spermatophyta</taxon>
        <taxon>Magnoliopsida</taxon>
        <taxon>eudicotyledons</taxon>
        <taxon>Gunneridae</taxon>
        <taxon>Pentapetalae</taxon>
        <taxon>rosids</taxon>
        <taxon>fabids</taxon>
        <taxon>Fabales</taxon>
        <taxon>Fabaceae</taxon>
        <taxon>Papilionoideae</taxon>
        <taxon>50 kb inversion clade</taxon>
        <taxon>NPAAA clade</taxon>
        <taxon>indigoferoid/millettioid clade</taxon>
        <taxon>Phaseoleae</taxon>
        <taxon>Cajanus</taxon>
    </lineage>
</organism>
<evidence type="ECO:0000313" key="1">
    <source>
        <dbReference type="EMBL" id="KYP43982.1"/>
    </source>
</evidence>
<gene>
    <name evidence="1" type="ORF">KK1_034565</name>
</gene>
<dbReference type="EMBL" id="KQ483645">
    <property type="protein sequence ID" value="KYP43982.1"/>
    <property type="molecule type" value="Genomic_DNA"/>
</dbReference>
<accession>A0A151RN68</accession>